<organism evidence="2 3">
    <name type="scientific">Sphingomonas japonica</name>
    <dbReference type="NCBI Taxonomy" id="511662"/>
    <lineage>
        <taxon>Bacteria</taxon>
        <taxon>Pseudomonadati</taxon>
        <taxon>Pseudomonadota</taxon>
        <taxon>Alphaproteobacteria</taxon>
        <taxon>Sphingomonadales</taxon>
        <taxon>Sphingomonadaceae</taxon>
        <taxon>Sphingomonas</taxon>
    </lineage>
</organism>
<accession>A0ABX0TW93</accession>
<comment type="caution">
    <text evidence="2">The sequence shown here is derived from an EMBL/GenBank/DDBJ whole genome shotgun (WGS) entry which is preliminary data.</text>
</comment>
<gene>
    <name evidence="2" type="ORF">FHT01_000133</name>
</gene>
<reference evidence="2 3" key="1">
    <citation type="submission" date="2020-03" db="EMBL/GenBank/DDBJ databases">
        <title>Genomic Encyclopedia of Type Strains, Phase IV (KMG-IV): sequencing the most valuable type-strain genomes for metagenomic binning, comparative biology and taxonomic classification.</title>
        <authorList>
            <person name="Goeker M."/>
        </authorList>
    </citation>
    <scope>NUCLEOTIDE SEQUENCE [LARGE SCALE GENOMIC DNA]</scope>
    <source>
        <strain evidence="2 3">DSM 22753</strain>
    </source>
</reference>
<feature type="chain" id="PRO_5045460793" evidence="1">
    <location>
        <begin position="33"/>
        <end position="489"/>
    </location>
</feature>
<dbReference type="RefSeq" id="WP_243846594.1">
    <property type="nucleotide sequence ID" value="NZ_BAAAEV010000001.1"/>
</dbReference>
<evidence type="ECO:0000256" key="1">
    <source>
        <dbReference type="SAM" id="SignalP"/>
    </source>
</evidence>
<dbReference type="Proteomes" id="UP000788153">
    <property type="component" value="Unassembled WGS sequence"/>
</dbReference>
<keyword evidence="1" id="KW-0732">Signal</keyword>
<keyword evidence="3" id="KW-1185">Reference proteome</keyword>
<evidence type="ECO:0000313" key="2">
    <source>
        <dbReference type="EMBL" id="NIJ22591.1"/>
    </source>
</evidence>
<proteinExistence type="predicted"/>
<feature type="signal peptide" evidence="1">
    <location>
        <begin position="1"/>
        <end position="32"/>
    </location>
</feature>
<sequence>MPTDSLRARVMRCFTTLGVAVIAALTVPTASAQWQTIEQPGGYAVARIEMAGPIRGVGITCERGVPILAVRPERSPARSPADLELVAGDGRSVRVALARNGRTDVWVAAIRNPQILDAIAASPVNMALTGARAQLSSDGASQAFRQALAGCYRPGPGSVAAAPAAATGQRTGVLSAADIAAIQRAVRANYDGSGVAAANHLTPAYRAVSERCAQLQEAIDGKFGEADSFGMCGEDASPICQCQDIDDEAVLASLKIAAEPAEPGAAIATARFDLFRSQTAEARSPRTILYRVVRTGSGWQIDDILARDGGGARSVDRALLLTGIREMEGRLGIKPGDAAATPPPPAVAGGPLSPADTAAAFRAAGFVQRGADWRSDCDDPGTASYSPGSVETVRDLNGDGFPEAILIESGTYCYGNTGQGYFIVSKGANGAWRPITSGTGIVTVLSSRGTSNWLDLEIGGPGFCFPVYRWNGREYAEFRRQYDGKPCAN</sequence>
<evidence type="ECO:0000313" key="3">
    <source>
        <dbReference type="Proteomes" id="UP000788153"/>
    </source>
</evidence>
<name>A0ABX0TW93_9SPHN</name>
<dbReference type="EMBL" id="JAASQP010000001">
    <property type="protein sequence ID" value="NIJ22591.1"/>
    <property type="molecule type" value="Genomic_DNA"/>
</dbReference>
<protein>
    <submittedName>
        <fullName evidence="2">Uncharacterized protein</fullName>
    </submittedName>
</protein>